<dbReference type="SUPFAM" id="SSF81383">
    <property type="entry name" value="F-box domain"/>
    <property type="match status" value="1"/>
</dbReference>
<evidence type="ECO:0000313" key="3">
    <source>
        <dbReference type="Proteomes" id="UP000076727"/>
    </source>
</evidence>
<dbReference type="EMBL" id="KV429048">
    <property type="protein sequence ID" value="KZT71047.1"/>
    <property type="molecule type" value="Genomic_DNA"/>
</dbReference>
<evidence type="ECO:0008006" key="4">
    <source>
        <dbReference type="Google" id="ProtNLM"/>
    </source>
</evidence>
<dbReference type="OrthoDB" id="2782728at2759"/>
<feature type="region of interest" description="Disordered" evidence="1">
    <location>
        <begin position="483"/>
        <end position="505"/>
    </location>
</feature>
<evidence type="ECO:0000256" key="1">
    <source>
        <dbReference type="SAM" id="MobiDB-lite"/>
    </source>
</evidence>
<protein>
    <recommendedName>
        <fullName evidence="4">F-box domain-containing protein</fullName>
    </recommendedName>
</protein>
<sequence length="536" mass="59790">MAASSSIARNCASPRDANLSIIGAFLSEDANSAANSEVPFPLVDESGCSYTDGRRGTSPILAVDWHNYYQWGWNTLWDFPHPQSRYGLFPLPVSLSSRIPVEIIEAVIESIDWQSLLCACTLVCRSWHHRSTRALYRSVTINGRAGFQRLSHCAHRYPGVRERLALTREVDIRDSAQAFPLVFGRMLPNLRRLVFAERCMPLPIHRSFFLSLPQLSSVTALTLFALEFYNFAELQRILCKLPRLRILSLLDVELRHARSTMVQSAKLAPPEGIRLHALEVRDVRDWTLNELLDWLAINGATCGLVSELTVYGLSQVNVHRINRLLRLAGASLVDCQLNLLDHIDFRPNVHLRILRVFCDRFHGYEWADLVSTLAIVLQTVQNARLERMELRIHLASWVPNSELPAFLDLSPIHRVQSKEWLARMQEFKICMFVGAGPAVVGGAPAAADNLAQKAIMTAFRTVFAPLQARGILRFSAEVYASGSQPRFASGGSVGTSSEGDLSEAGIDSTPAESLSLFDHRASFAQDSKYVAVRSAV</sequence>
<proteinExistence type="predicted"/>
<gene>
    <name evidence="2" type="ORF">DAEQUDRAFT_724806</name>
</gene>
<keyword evidence="3" id="KW-1185">Reference proteome</keyword>
<reference evidence="2 3" key="1">
    <citation type="journal article" date="2016" name="Mol. Biol. Evol.">
        <title>Comparative Genomics of Early-Diverging Mushroom-Forming Fungi Provides Insights into the Origins of Lignocellulose Decay Capabilities.</title>
        <authorList>
            <person name="Nagy L.G."/>
            <person name="Riley R."/>
            <person name="Tritt A."/>
            <person name="Adam C."/>
            <person name="Daum C."/>
            <person name="Floudas D."/>
            <person name="Sun H."/>
            <person name="Yadav J.S."/>
            <person name="Pangilinan J."/>
            <person name="Larsson K.H."/>
            <person name="Matsuura K."/>
            <person name="Barry K."/>
            <person name="Labutti K."/>
            <person name="Kuo R."/>
            <person name="Ohm R.A."/>
            <person name="Bhattacharya S.S."/>
            <person name="Shirouzu T."/>
            <person name="Yoshinaga Y."/>
            <person name="Martin F.M."/>
            <person name="Grigoriev I.V."/>
            <person name="Hibbett D.S."/>
        </authorList>
    </citation>
    <scope>NUCLEOTIDE SEQUENCE [LARGE SCALE GENOMIC DNA]</scope>
    <source>
        <strain evidence="2 3">L-15889</strain>
    </source>
</reference>
<name>A0A165RQQ6_9APHY</name>
<organism evidence="2 3">
    <name type="scientific">Daedalea quercina L-15889</name>
    <dbReference type="NCBI Taxonomy" id="1314783"/>
    <lineage>
        <taxon>Eukaryota</taxon>
        <taxon>Fungi</taxon>
        <taxon>Dikarya</taxon>
        <taxon>Basidiomycota</taxon>
        <taxon>Agaricomycotina</taxon>
        <taxon>Agaricomycetes</taxon>
        <taxon>Polyporales</taxon>
        <taxon>Fomitopsis</taxon>
    </lineage>
</organism>
<dbReference type="AlphaFoldDB" id="A0A165RQQ6"/>
<dbReference type="InterPro" id="IPR036047">
    <property type="entry name" value="F-box-like_dom_sf"/>
</dbReference>
<accession>A0A165RQQ6</accession>
<evidence type="ECO:0000313" key="2">
    <source>
        <dbReference type="EMBL" id="KZT71047.1"/>
    </source>
</evidence>
<dbReference type="Proteomes" id="UP000076727">
    <property type="component" value="Unassembled WGS sequence"/>
</dbReference>